<sequence>MDGRGRVFYFASWAGMALGLLLQAQRFPPQGLEVLLYAFFVLWALWALSRGPKVAPRLLLHLLGAYLLFELWRVGENWPLVGLFIPALYLLAGFAYPPWSLGHLLGAFWGGVLVLAPLVLGRNLDFWPHFAVSQVILSSLTFLLARFREAHGQMRFWKEQALTDPLTGLLNRRALEMALEREAARVERGERPFSLVLVDLDDFKRVNDTHGHQVGDRILKEVAQYLVAHVRQGDLVGRWGGEEFAVILPRTEGKEAVQVADRLREGLKTLGITASFGVAVYGGDPRDLFQRADRALYQAKGSGKNQVRLDSGS</sequence>
<dbReference type="GO" id="GO:0052621">
    <property type="term" value="F:diguanylate cyclase activity"/>
    <property type="evidence" value="ECO:0007669"/>
    <property type="project" value="TreeGrafter"/>
</dbReference>
<dbReference type="Pfam" id="PF00990">
    <property type="entry name" value="GGDEF"/>
    <property type="match status" value="1"/>
</dbReference>
<dbReference type="EMBL" id="PELR01000350">
    <property type="protein sequence ID" value="RTH01479.1"/>
    <property type="molecule type" value="Genomic_DNA"/>
</dbReference>
<gene>
    <name evidence="3" type="ORF">CSW45_10045</name>
</gene>
<dbReference type="PANTHER" id="PTHR45138">
    <property type="entry name" value="REGULATORY COMPONENTS OF SENSORY TRANSDUCTION SYSTEM"/>
    <property type="match status" value="1"/>
</dbReference>
<evidence type="ECO:0000313" key="3">
    <source>
        <dbReference type="EMBL" id="RTH01479.1"/>
    </source>
</evidence>
<feature type="transmembrane region" description="Helical" evidence="1">
    <location>
        <begin position="78"/>
        <end position="96"/>
    </location>
</feature>
<dbReference type="InterPro" id="IPR029787">
    <property type="entry name" value="Nucleotide_cyclase"/>
</dbReference>
<keyword evidence="1" id="KW-0812">Transmembrane</keyword>
<dbReference type="Gene3D" id="3.30.70.270">
    <property type="match status" value="1"/>
</dbReference>
<keyword evidence="1" id="KW-1133">Transmembrane helix</keyword>
<feature type="transmembrane region" description="Helical" evidence="1">
    <location>
        <begin position="103"/>
        <end position="120"/>
    </location>
</feature>
<dbReference type="FunFam" id="3.30.70.270:FF:000001">
    <property type="entry name" value="Diguanylate cyclase domain protein"/>
    <property type="match status" value="1"/>
</dbReference>
<feature type="transmembrane region" description="Helical" evidence="1">
    <location>
        <begin position="30"/>
        <end position="48"/>
    </location>
</feature>
<dbReference type="SMART" id="SM00267">
    <property type="entry name" value="GGDEF"/>
    <property type="match status" value="1"/>
</dbReference>
<feature type="transmembrane region" description="Helical" evidence="1">
    <location>
        <begin position="55"/>
        <end position="72"/>
    </location>
</feature>
<evidence type="ECO:0000313" key="4">
    <source>
        <dbReference type="Proteomes" id="UP000286910"/>
    </source>
</evidence>
<organism evidence="3 4">
    <name type="scientific">Thermus scotoductus</name>
    <dbReference type="NCBI Taxonomy" id="37636"/>
    <lineage>
        <taxon>Bacteria</taxon>
        <taxon>Thermotogati</taxon>
        <taxon>Deinococcota</taxon>
        <taxon>Deinococci</taxon>
        <taxon>Thermales</taxon>
        <taxon>Thermaceae</taxon>
        <taxon>Thermus</taxon>
    </lineage>
</organism>
<dbReference type="RefSeq" id="WP_126178246.1">
    <property type="nucleotide sequence ID" value="NZ_PELN01000341.1"/>
</dbReference>
<feature type="transmembrane region" description="Helical" evidence="1">
    <location>
        <begin position="126"/>
        <end position="145"/>
    </location>
</feature>
<dbReference type="CDD" id="cd01949">
    <property type="entry name" value="GGDEF"/>
    <property type="match status" value="1"/>
</dbReference>
<evidence type="ECO:0000256" key="1">
    <source>
        <dbReference type="SAM" id="Phobius"/>
    </source>
</evidence>
<feature type="transmembrane region" description="Helical" evidence="1">
    <location>
        <begin position="7"/>
        <end position="24"/>
    </location>
</feature>
<dbReference type="GO" id="GO:0043709">
    <property type="term" value="P:cell adhesion involved in single-species biofilm formation"/>
    <property type="evidence" value="ECO:0007669"/>
    <property type="project" value="TreeGrafter"/>
</dbReference>
<dbReference type="PROSITE" id="PS50887">
    <property type="entry name" value="GGDEF"/>
    <property type="match status" value="1"/>
</dbReference>
<dbReference type="PANTHER" id="PTHR45138:SF24">
    <property type="entry name" value="DIGUANYLATE CYCLASE DGCC-RELATED"/>
    <property type="match status" value="1"/>
</dbReference>
<dbReference type="InterPro" id="IPR050469">
    <property type="entry name" value="Diguanylate_Cyclase"/>
</dbReference>
<comment type="caution">
    <text evidence="3">The sequence shown here is derived from an EMBL/GenBank/DDBJ whole genome shotgun (WGS) entry which is preliminary data.</text>
</comment>
<evidence type="ECO:0000259" key="2">
    <source>
        <dbReference type="PROSITE" id="PS50887"/>
    </source>
</evidence>
<dbReference type="Proteomes" id="UP000286910">
    <property type="component" value="Unassembled WGS sequence"/>
</dbReference>
<dbReference type="InterPro" id="IPR000160">
    <property type="entry name" value="GGDEF_dom"/>
</dbReference>
<dbReference type="NCBIfam" id="TIGR00254">
    <property type="entry name" value="GGDEF"/>
    <property type="match status" value="1"/>
</dbReference>
<feature type="domain" description="GGDEF" evidence="2">
    <location>
        <begin position="191"/>
        <end position="312"/>
    </location>
</feature>
<reference evidence="3 4" key="1">
    <citation type="journal article" date="2019" name="Extremophiles">
        <title>Biogeography of thermophiles and predominance of Thermus scotoductus in domestic water heaters.</title>
        <authorList>
            <person name="Wilpiszeski R.L."/>
            <person name="Zhang Z."/>
            <person name="House C.H."/>
        </authorList>
    </citation>
    <scope>NUCLEOTIDE SEQUENCE [LARGE SCALE GENOMIC DNA]</scope>
    <source>
        <strain evidence="3 4">32_S32</strain>
    </source>
</reference>
<dbReference type="InterPro" id="IPR043128">
    <property type="entry name" value="Rev_trsase/Diguanyl_cyclase"/>
</dbReference>
<name>A0A430R268_THESC</name>
<keyword evidence="1" id="KW-0472">Membrane</keyword>
<dbReference type="GO" id="GO:0005886">
    <property type="term" value="C:plasma membrane"/>
    <property type="evidence" value="ECO:0007669"/>
    <property type="project" value="TreeGrafter"/>
</dbReference>
<protein>
    <submittedName>
        <fullName evidence="3">GGDEF domain-containing protein</fullName>
    </submittedName>
</protein>
<dbReference type="SUPFAM" id="SSF55073">
    <property type="entry name" value="Nucleotide cyclase"/>
    <property type="match status" value="1"/>
</dbReference>
<proteinExistence type="predicted"/>
<accession>A0A430R268</accession>
<dbReference type="AlphaFoldDB" id="A0A430R268"/>
<dbReference type="GO" id="GO:1902201">
    <property type="term" value="P:negative regulation of bacterial-type flagellum-dependent cell motility"/>
    <property type="evidence" value="ECO:0007669"/>
    <property type="project" value="TreeGrafter"/>
</dbReference>